<name>A0ABV2TQ98_9RHOO</name>
<dbReference type="PANTHER" id="PTHR33219:SF14">
    <property type="entry name" value="PROTEIN COFACTOR ASSEMBLY OF COMPLEX C SUBUNIT B CCB3, CHLOROPLASTIC-RELATED"/>
    <property type="match status" value="1"/>
</dbReference>
<proteinExistence type="inferred from homology"/>
<sequence length="191" mass="21066">MLIEILAMILKAVFGFFTMLLLVRVAMRFMRISFITQLGQFVLTTTNWAVLPFQRIVPSVGKLELSVLLPAWLLQALLALILALLSGHRLGQPVSVLLGILSIGGFELLRSALYLLLGVVILGAVISWVNPYSPFAGPINALTRPFLTPFRRILPPISGVDLSPILLLLLLQILLYVLSRVQGGFSYLLFV</sequence>
<accession>A0ABV2TQ98</accession>
<evidence type="ECO:0000313" key="4">
    <source>
        <dbReference type="Proteomes" id="UP001549691"/>
    </source>
</evidence>
<dbReference type="Pfam" id="PF02325">
    <property type="entry name" value="CCB3_YggT"/>
    <property type="match status" value="2"/>
</dbReference>
<evidence type="ECO:0000256" key="2">
    <source>
        <dbReference type="SAM" id="Phobius"/>
    </source>
</evidence>
<gene>
    <name evidence="3" type="ORF">ABXR19_18090</name>
</gene>
<keyword evidence="4" id="KW-1185">Reference proteome</keyword>
<keyword evidence="2" id="KW-0812">Transmembrane</keyword>
<comment type="caution">
    <text evidence="3">The sequence shown here is derived from an EMBL/GenBank/DDBJ whole genome shotgun (WGS) entry which is preliminary data.</text>
</comment>
<reference evidence="3 4" key="1">
    <citation type="submission" date="2024-07" db="EMBL/GenBank/DDBJ databases">
        <title>Uliginosibacterium flavum JJ3220;KACC:17644.</title>
        <authorList>
            <person name="Kim M.K."/>
        </authorList>
    </citation>
    <scope>NUCLEOTIDE SEQUENCE [LARGE SCALE GENOMIC DNA]</scope>
    <source>
        <strain evidence="3 4">KACC:17644</strain>
    </source>
</reference>
<feature type="transmembrane region" description="Helical" evidence="2">
    <location>
        <begin position="71"/>
        <end position="91"/>
    </location>
</feature>
<dbReference type="PANTHER" id="PTHR33219">
    <property type="entry name" value="YLMG HOMOLOG PROTEIN 2, CHLOROPLASTIC"/>
    <property type="match status" value="1"/>
</dbReference>
<feature type="transmembrane region" description="Helical" evidence="2">
    <location>
        <begin position="112"/>
        <end position="133"/>
    </location>
</feature>
<feature type="transmembrane region" description="Helical" evidence="2">
    <location>
        <begin position="6"/>
        <end position="25"/>
    </location>
</feature>
<dbReference type="InterPro" id="IPR003425">
    <property type="entry name" value="CCB3/YggT"/>
</dbReference>
<dbReference type="RefSeq" id="WP_354602559.1">
    <property type="nucleotide sequence ID" value="NZ_JBEWZI010000028.1"/>
</dbReference>
<dbReference type="EMBL" id="JBEWZI010000028">
    <property type="protein sequence ID" value="MET7016101.1"/>
    <property type="molecule type" value="Genomic_DNA"/>
</dbReference>
<evidence type="ECO:0000313" key="3">
    <source>
        <dbReference type="EMBL" id="MET7016101.1"/>
    </source>
</evidence>
<dbReference type="Proteomes" id="UP001549691">
    <property type="component" value="Unassembled WGS sequence"/>
</dbReference>
<feature type="transmembrane region" description="Helical" evidence="2">
    <location>
        <begin position="153"/>
        <end position="178"/>
    </location>
</feature>
<organism evidence="3 4">
    <name type="scientific">Uliginosibacterium flavum</name>
    <dbReference type="NCBI Taxonomy" id="1396831"/>
    <lineage>
        <taxon>Bacteria</taxon>
        <taxon>Pseudomonadati</taxon>
        <taxon>Pseudomonadota</taxon>
        <taxon>Betaproteobacteria</taxon>
        <taxon>Rhodocyclales</taxon>
        <taxon>Zoogloeaceae</taxon>
        <taxon>Uliginosibacterium</taxon>
    </lineage>
</organism>
<keyword evidence="2" id="KW-0472">Membrane</keyword>
<keyword evidence="2" id="KW-1133">Transmembrane helix</keyword>
<protein>
    <submittedName>
        <fullName evidence="3">YggT family protein</fullName>
    </submittedName>
</protein>
<comment type="similarity">
    <text evidence="1">Belongs to the YggT family.</text>
</comment>
<evidence type="ECO:0000256" key="1">
    <source>
        <dbReference type="ARBA" id="ARBA00010894"/>
    </source>
</evidence>